<evidence type="ECO:0000256" key="2">
    <source>
        <dbReference type="ARBA" id="ARBA00004613"/>
    </source>
</evidence>
<dbReference type="InterPro" id="IPR001444">
    <property type="entry name" value="Flag_bb_rod_N"/>
</dbReference>
<proteinExistence type="inferred from homology"/>
<keyword evidence="8" id="KW-0175">Coiled coil</keyword>
<name>A0A4D7QJV7_9HYPH</name>
<keyword evidence="12" id="KW-0966">Cell projection</keyword>
<comment type="subcellular location">
    <subcellularLocation>
        <location evidence="1">Bacterial flagellum basal body</location>
    </subcellularLocation>
    <subcellularLocation>
        <location evidence="2 7">Secreted</location>
    </subcellularLocation>
</comment>
<dbReference type="GO" id="GO:0005576">
    <property type="term" value="C:extracellular region"/>
    <property type="evidence" value="ECO:0007669"/>
    <property type="project" value="UniProtKB-SubCell"/>
</dbReference>
<evidence type="ECO:0000256" key="5">
    <source>
        <dbReference type="ARBA" id="ARBA00022525"/>
    </source>
</evidence>
<dbReference type="GO" id="GO:0009425">
    <property type="term" value="C:bacterial-type flagellum basal body"/>
    <property type="evidence" value="ECO:0007669"/>
    <property type="project" value="UniProtKB-SubCell"/>
</dbReference>
<evidence type="ECO:0000256" key="6">
    <source>
        <dbReference type="ARBA" id="ARBA00023143"/>
    </source>
</evidence>
<dbReference type="PANTHER" id="PTHR30033:SF1">
    <property type="entry name" value="FLAGELLAR HOOK-ASSOCIATED PROTEIN 1"/>
    <property type="match status" value="1"/>
</dbReference>
<dbReference type="AlphaFoldDB" id="A0A4D7QJV7"/>
<dbReference type="Pfam" id="PF22638">
    <property type="entry name" value="FlgK_D1"/>
    <property type="match status" value="1"/>
</dbReference>
<dbReference type="InterPro" id="IPR053927">
    <property type="entry name" value="FlgK_helical"/>
</dbReference>
<organism evidence="12 13">
    <name type="scientific">Phreatobacter aquaticus</name>
    <dbReference type="NCBI Taxonomy" id="2570229"/>
    <lineage>
        <taxon>Bacteria</taxon>
        <taxon>Pseudomonadati</taxon>
        <taxon>Pseudomonadota</taxon>
        <taxon>Alphaproteobacteria</taxon>
        <taxon>Hyphomicrobiales</taxon>
        <taxon>Phreatobacteraceae</taxon>
        <taxon>Phreatobacter</taxon>
    </lineage>
</organism>
<evidence type="ECO:0000313" key="13">
    <source>
        <dbReference type="Proteomes" id="UP000298588"/>
    </source>
</evidence>
<evidence type="ECO:0000259" key="10">
    <source>
        <dbReference type="Pfam" id="PF00460"/>
    </source>
</evidence>
<evidence type="ECO:0000313" key="12">
    <source>
        <dbReference type="EMBL" id="QCK85586.1"/>
    </source>
</evidence>
<feature type="domain" description="Flagellar hook-associated protein FlgK helical" evidence="11">
    <location>
        <begin position="104"/>
        <end position="314"/>
    </location>
</feature>
<dbReference type="PRINTS" id="PR01005">
    <property type="entry name" value="FLGHOOKAP1"/>
</dbReference>
<evidence type="ECO:0000256" key="1">
    <source>
        <dbReference type="ARBA" id="ARBA00004117"/>
    </source>
</evidence>
<feature type="coiled-coil region" evidence="8">
    <location>
        <begin position="542"/>
        <end position="569"/>
    </location>
</feature>
<dbReference type="EMBL" id="CP039865">
    <property type="protein sequence ID" value="QCK85586.1"/>
    <property type="molecule type" value="Genomic_DNA"/>
</dbReference>
<dbReference type="InterPro" id="IPR002371">
    <property type="entry name" value="FlgK"/>
</dbReference>
<evidence type="ECO:0000256" key="8">
    <source>
        <dbReference type="SAM" id="Coils"/>
    </source>
</evidence>
<evidence type="ECO:0000256" key="7">
    <source>
        <dbReference type="RuleBase" id="RU362065"/>
    </source>
</evidence>
<dbReference type="GO" id="GO:0005198">
    <property type="term" value="F:structural molecule activity"/>
    <property type="evidence" value="ECO:0007669"/>
    <property type="project" value="UniProtKB-UniRule"/>
</dbReference>
<dbReference type="Pfam" id="PF00460">
    <property type="entry name" value="Flg_bb_rod"/>
    <property type="match status" value="1"/>
</dbReference>
<evidence type="ECO:0000256" key="9">
    <source>
        <dbReference type="SAM" id="MobiDB-lite"/>
    </source>
</evidence>
<dbReference type="GO" id="GO:0009424">
    <property type="term" value="C:bacterial-type flagellum hook"/>
    <property type="evidence" value="ECO:0007669"/>
    <property type="project" value="UniProtKB-UniRule"/>
</dbReference>
<sequence>MSFSVIRSIAYSSLATSQVQMSVAASNIANADTDGYTRKTATQASVVSGQVGTGVTVTAVTGTVDKYLLKDLVTATSELSAATIADSYGTRAQSLLGSTSGSDDSGTSIANTIADLESSIAQLSGTPESQTLKAVTVDALDSVATQLRETSAGIQSLRADADDAIDTSVDTINDALNTIADLNSQITSAAARGESTADLEDQRNTALQTLSGQMDVTYFVNSDNQMRVYTSGGTTLVDGKAHELSYASASTVTAETVFGAISVDGKDITTQITSGTVGALIDQRDEVLPAAQDELDQLAAGLIDALNAVHNEGTSSPPPSSLTGSASVSSTDSFSASGTTRFAVTDSDGNLVASADLDLSAYSTVGDLASAIDAIDGLSASIDADGHLVIAAEDSSNGVAIADLTASVGSSGQGLADYFGLNDLLTGSGAADIRVKADILATPGLLATAALSTDASLTLGSQVVSTGENGIAASLSDALTGETSFAAAGRLSATSLSFADYASSIVADIASTASSASSTLTARETTKETLANAIASQSGVNIDEETARVSELEQQYSTAAQLLEVLNAMFDALLSAAQSA</sequence>
<dbReference type="PANTHER" id="PTHR30033">
    <property type="entry name" value="FLAGELLAR HOOK-ASSOCIATED PROTEIN 1"/>
    <property type="match status" value="1"/>
</dbReference>
<keyword evidence="13" id="KW-1185">Reference proteome</keyword>
<dbReference type="KEGG" id="paqt:E8L99_07295"/>
<feature type="region of interest" description="Disordered" evidence="9">
    <location>
        <begin position="309"/>
        <end position="329"/>
    </location>
</feature>
<feature type="domain" description="Flagellar basal body rod protein N-terminal" evidence="10">
    <location>
        <begin position="10"/>
        <end position="37"/>
    </location>
</feature>
<dbReference type="RefSeq" id="WP_137098920.1">
    <property type="nucleotide sequence ID" value="NZ_CP039865.1"/>
</dbReference>
<evidence type="ECO:0000259" key="11">
    <source>
        <dbReference type="Pfam" id="PF22638"/>
    </source>
</evidence>
<keyword evidence="12" id="KW-0969">Cilium</keyword>
<keyword evidence="6 7" id="KW-0975">Bacterial flagellum</keyword>
<dbReference type="Proteomes" id="UP000298588">
    <property type="component" value="Chromosome"/>
</dbReference>
<dbReference type="SUPFAM" id="SSF64518">
    <property type="entry name" value="Phase 1 flagellin"/>
    <property type="match status" value="1"/>
</dbReference>
<evidence type="ECO:0000256" key="4">
    <source>
        <dbReference type="ARBA" id="ARBA00016244"/>
    </source>
</evidence>
<comment type="similarity">
    <text evidence="3 7">Belongs to the flagella basal body rod proteins family.</text>
</comment>
<dbReference type="NCBIfam" id="TIGR02492">
    <property type="entry name" value="flgK_ends"/>
    <property type="match status" value="1"/>
</dbReference>
<keyword evidence="5 7" id="KW-0964">Secreted</keyword>
<dbReference type="GO" id="GO:0044780">
    <property type="term" value="P:bacterial-type flagellum assembly"/>
    <property type="evidence" value="ECO:0007669"/>
    <property type="project" value="InterPro"/>
</dbReference>
<evidence type="ECO:0000256" key="3">
    <source>
        <dbReference type="ARBA" id="ARBA00009677"/>
    </source>
</evidence>
<protein>
    <recommendedName>
        <fullName evidence="4 7">Flagellar hook-associated protein 1</fullName>
        <shortName evidence="7">HAP1</shortName>
    </recommendedName>
</protein>
<accession>A0A4D7QJV7</accession>
<gene>
    <name evidence="7 12" type="primary">flgK</name>
    <name evidence="12" type="ORF">E8L99_07295</name>
</gene>
<reference evidence="12 13" key="1">
    <citation type="submission" date="2019-04" db="EMBL/GenBank/DDBJ databases">
        <title>Phreatobacter aquaticus sp. nov.</title>
        <authorList>
            <person name="Choi A."/>
            <person name="Baek K."/>
        </authorList>
    </citation>
    <scope>NUCLEOTIDE SEQUENCE [LARGE SCALE GENOMIC DNA]</scope>
    <source>
        <strain evidence="12 13">NMCR1094</strain>
    </source>
</reference>
<keyword evidence="12" id="KW-0282">Flagellum</keyword>
<dbReference type="OrthoDB" id="7181295at2"/>